<dbReference type="Proteomes" id="UP001055879">
    <property type="component" value="Linkage Group LG03"/>
</dbReference>
<comment type="caution">
    <text evidence="1">The sequence shown here is derived from an EMBL/GenBank/DDBJ whole genome shotgun (WGS) entry which is preliminary data.</text>
</comment>
<reference evidence="1 2" key="2">
    <citation type="journal article" date="2022" name="Mol. Ecol. Resour.">
        <title>The genomes of chicory, endive, great burdock and yacon provide insights into Asteraceae paleo-polyploidization history and plant inulin production.</title>
        <authorList>
            <person name="Fan W."/>
            <person name="Wang S."/>
            <person name="Wang H."/>
            <person name="Wang A."/>
            <person name="Jiang F."/>
            <person name="Liu H."/>
            <person name="Zhao H."/>
            <person name="Xu D."/>
            <person name="Zhang Y."/>
        </authorList>
    </citation>
    <scope>NUCLEOTIDE SEQUENCE [LARGE SCALE GENOMIC DNA]</scope>
    <source>
        <strain evidence="2">cv. Niubang</strain>
    </source>
</reference>
<keyword evidence="2" id="KW-1185">Reference proteome</keyword>
<accession>A0ACB9DHR2</accession>
<organism evidence="1 2">
    <name type="scientific">Arctium lappa</name>
    <name type="common">Greater burdock</name>
    <name type="synonym">Lappa major</name>
    <dbReference type="NCBI Taxonomy" id="4217"/>
    <lineage>
        <taxon>Eukaryota</taxon>
        <taxon>Viridiplantae</taxon>
        <taxon>Streptophyta</taxon>
        <taxon>Embryophyta</taxon>
        <taxon>Tracheophyta</taxon>
        <taxon>Spermatophyta</taxon>
        <taxon>Magnoliopsida</taxon>
        <taxon>eudicotyledons</taxon>
        <taxon>Gunneridae</taxon>
        <taxon>Pentapetalae</taxon>
        <taxon>asterids</taxon>
        <taxon>campanulids</taxon>
        <taxon>Asterales</taxon>
        <taxon>Asteraceae</taxon>
        <taxon>Carduoideae</taxon>
        <taxon>Cardueae</taxon>
        <taxon>Arctiinae</taxon>
        <taxon>Arctium</taxon>
    </lineage>
</organism>
<reference evidence="2" key="1">
    <citation type="journal article" date="2022" name="Mol. Ecol. Resour.">
        <title>The genomes of chicory, endive, great burdock and yacon provide insights into Asteraceae palaeo-polyploidization history and plant inulin production.</title>
        <authorList>
            <person name="Fan W."/>
            <person name="Wang S."/>
            <person name="Wang H."/>
            <person name="Wang A."/>
            <person name="Jiang F."/>
            <person name="Liu H."/>
            <person name="Zhao H."/>
            <person name="Xu D."/>
            <person name="Zhang Y."/>
        </authorList>
    </citation>
    <scope>NUCLEOTIDE SEQUENCE [LARGE SCALE GENOMIC DNA]</scope>
    <source>
        <strain evidence="2">cv. Niubang</strain>
    </source>
</reference>
<name>A0ACB9DHR2_ARCLA</name>
<evidence type="ECO:0000313" key="1">
    <source>
        <dbReference type="EMBL" id="KAI3746026.1"/>
    </source>
</evidence>
<dbReference type="EMBL" id="CM042049">
    <property type="protein sequence ID" value="KAI3746026.1"/>
    <property type="molecule type" value="Genomic_DNA"/>
</dbReference>
<gene>
    <name evidence="1" type="ORF">L6452_08441</name>
</gene>
<proteinExistence type="predicted"/>
<evidence type="ECO:0000313" key="2">
    <source>
        <dbReference type="Proteomes" id="UP001055879"/>
    </source>
</evidence>
<sequence length="118" mass="13393">MVPHQLLNSGQTHPCHLEEAGRGKAFSPMCDGAFYYLVVFNLKSLSCTIIDNRASNWLPGALLVRKYGYLTEVLIILHDHNLVRSAMKNEVERFNSMESDMKAQILLQASESRLERLT</sequence>
<protein>
    <submittedName>
        <fullName evidence="1">Uncharacterized protein</fullName>
    </submittedName>
</protein>